<feature type="region of interest" description="Disordered" evidence="1">
    <location>
        <begin position="109"/>
        <end position="159"/>
    </location>
</feature>
<dbReference type="Proteomes" id="UP000005087">
    <property type="component" value="Chromosome"/>
</dbReference>
<gene>
    <name evidence="2" type="ORF">SacglDRAFT_02035</name>
</gene>
<evidence type="ECO:0000313" key="3">
    <source>
        <dbReference type="Proteomes" id="UP000005087"/>
    </source>
</evidence>
<dbReference type="HOGENOM" id="CLU_1053308_0_0_11"/>
<keyword evidence="3" id="KW-1185">Reference proteome</keyword>
<protein>
    <submittedName>
        <fullName evidence="2">Uncharacterized protein</fullName>
    </submittedName>
</protein>
<sequence length="264" mass="28247">MSARRPSLVSREHVDTATTECRIRPQCRTSPFLKPHFSADVRSTERPTSGEVTDVCKRTPGRHRGARALGELASRLGPPHGLRTALLGSSEFRASRAGVACGCPSRIASTSEAPGRGRAGAPRCPHGDRPIHRFGAGPFGRSPYTVRSSGTSSGHPLRNPLAAPYPSFLVRGLGRCRKPSHGYRQNRDVALGEDPSARAQACAGTAVRRVSRATSTPPTKATGKTTSAANGIMHSSVAGNPRPSARPRRRRIAACRCRRSIPRR</sequence>
<accession>I1D1W7</accession>
<organism evidence="2 3">
    <name type="scientific">Saccharomonospora glauca K62</name>
    <dbReference type="NCBI Taxonomy" id="928724"/>
    <lineage>
        <taxon>Bacteria</taxon>
        <taxon>Bacillati</taxon>
        <taxon>Actinomycetota</taxon>
        <taxon>Actinomycetes</taxon>
        <taxon>Pseudonocardiales</taxon>
        <taxon>Pseudonocardiaceae</taxon>
        <taxon>Saccharomonospora</taxon>
    </lineage>
</organism>
<dbReference type="EMBL" id="CM001484">
    <property type="protein sequence ID" value="EIE98941.1"/>
    <property type="molecule type" value="Genomic_DNA"/>
</dbReference>
<feature type="region of interest" description="Disordered" evidence="1">
    <location>
        <begin position="210"/>
        <end position="251"/>
    </location>
</feature>
<name>I1D1W7_9PSEU</name>
<feature type="compositionally biased region" description="Polar residues" evidence="1">
    <location>
        <begin position="212"/>
        <end position="229"/>
    </location>
</feature>
<proteinExistence type="predicted"/>
<evidence type="ECO:0000256" key="1">
    <source>
        <dbReference type="SAM" id="MobiDB-lite"/>
    </source>
</evidence>
<reference evidence="3" key="2">
    <citation type="submission" date="2012-01" db="EMBL/GenBank/DDBJ databases">
        <title>Noncontiguous Finished sequence of chromosome of Saccharomonospora glauca K62.</title>
        <authorList>
            <consortium name="US DOE Joint Genome Institute"/>
            <person name="Lucas S."/>
            <person name="Han J."/>
            <person name="Lapidus A."/>
            <person name="Cheng J.-F."/>
            <person name="Goodwin L."/>
            <person name="Pitluck S."/>
            <person name="Peters L."/>
            <person name="Mikhailova N."/>
            <person name="Held B."/>
            <person name="Detter J.C."/>
            <person name="Han C."/>
            <person name="Tapia R."/>
            <person name="Land M."/>
            <person name="Hauser L."/>
            <person name="Kyrpides N."/>
            <person name="Ivanova N."/>
            <person name="Pagani I."/>
            <person name="Brambilla E.-M."/>
            <person name="Klenk H.-P."/>
            <person name="Woyke T."/>
        </authorList>
    </citation>
    <scope>NUCLEOTIDE SEQUENCE [LARGE SCALE GENOMIC DNA]</scope>
    <source>
        <strain evidence="3">K62</strain>
    </source>
</reference>
<evidence type="ECO:0000313" key="2">
    <source>
        <dbReference type="EMBL" id="EIE98941.1"/>
    </source>
</evidence>
<dbReference type="AlphaFoldDB" id="I1D1W7"/>
<reference evidence="2 3" key="1">
    <citation type="submission" date="2011-09" db="EMBL/GenBank/DDBJ databases">
        <authorList>
            <consortium name="US DOE Joint Genome Institute (JGI-PGF)"/>
            <person name="Lucas S."/>
            <person name="Han J."/>
            <person name="Lapidus A."/>
            <person name="Cheng J.-F."/>
            <person name="Goodwin L."/>
            <person name="Pitluck S."/>
            <person name="Peters L."/>
            <person name="Land M.L."/>
            <person name="Hauser L."/>
            <person name="Brambilla E."/>
            <person name="Klenk H.-P."/>
            <person name="Woyke T.J."/>
        </authorList>
    </citation>
    <scope>NUCLEOTIDE SEQUENCE [LARGE SCALE GENOMIC DNA]</scope>
    <source>
        <strain evidence="2 3">K62</strain>
    </source>
</reference>
<feature type="compositionally biased region" description="Polar residues" evidence="1">
    <location>
        <begin position="145"/>
        <end position="154"/>
    </location>
</feature>